<dbReference type="KEGG" id="vg:26519795"/>
<accession>A0A0M4RD46</accession>
<protein>
    <submittedName>
        <fullName evidence="1">Uncharacterized protein</fullName>
    </submittedName>
</protein>
<organism evidence="1 2">
    <name type="scientific">Salmonella phage SEN34</name>
    <dbReference type="NCBI Taxonomy" id="1647463"/>
    <lineage>
        <taxon>Viruses</taxon>
        <taxon>Duplodnaviria</taxon>
        <taxon>Heunggongvirae</taxon>
        <taxon>Uroviricota</taxon>
        <taxon>Caudoviricetes</taxon>
        <taxon>Brunovirus</taxon>
        <taxon>Brunovirus SEN34</taxon>
    </lineage>
</organism>
<dbReference type="Proteomes" id="UP000201622">
    <property type="component" value="Segment"/>
</dbReference>
<name>A0A0M4RD46_9CAUD</name>
<sequence>MIKSWLSTDGSSKFEMTNPDHIKLPTVKQLIAVAKERNIPLTEAQAKALLKRWKVDIERKSIPESAIPGNMEIFERYVDPGFVVTNSFSKTAYSIPRRKKKGDV</sequence>
<keyword evidence="2" id="KW-1185">Reference proteome</keyword>
<evidence type="ECO:0000313" key="1">
    <source>
        <dbReference type="EMBL" id="ALF02525.1"/>
    </source>
</evidence>
<dbReference type="EMBL" id="KT630649">
    <property type="protein sequence ID" value="ALF02525.1"/>
    <property type="molecule type" value="Genomic_DNA"/>
</dbReference>
<proteinExistence type="predicted"/>
<dbReference type="GeneID" id="26519795"/>
<evidence type="ECO:0000313" key="2">
    <source>
        <dbReference type="Proteomes" id="UP000201622"/>
    </source>
</evidence>
<gene>
    <name evidence="1" type="ORF">SEN34_50</name>
</gene>
<reference evidence="1 2" key="1">
    <citation type="submission" date="2015-08" db="EMBL/GenBank/DDBJ databases">
        <title>Phages of Salmonella enterica subsp. salamae and subsp. diarizonae: novel phages with a mosaic genome structure and activity against pathogenic S. enterica subsp. enterica isolates.</title>
        <authorList>
            <person name="Pastekova L."/>
            <person name="Bosak J."/>
            <person name="Dedicova D."/>
            <person name="Benada O."/>
            <person name="Smarda J."/>
            <person name="Smajs D."/>
        </authorList>
    </citation>
    <scope>NUCLEOTIDE SEQUENCE [LARGE SCALE GENOMIC DNA]</scope>
    <source>
        <strain evidence="1">SEN34</strain>
    </source>
</reference>
<dbReference type="RefSeq" id="YP_009191656.1">
    <property type="nucleotide sequence ID" value="NC_028699.1"/>
</dbReference>